<evidence type="ECO:0000256" key="5">
    <source>
        <dbReference type="ARBA" id="ARBA00023062"/>
    </source>
</evidence>
<comment type="similarity">
    <text evidence="1 6">Belongs to the proline oxidase family.</text>
</comment>
<dbReference type="EC" id="1.5.5.2" evidence="2 6"/>
<keyword evidence="3" id="KW-0106">Calcium</keyword>
<evidence type="ECO:0000256" key="4">
    <source>
        <dbReference type="ARBA" id="ARBA00023002"/>
    </source>
</evidence>
<comment type="function">
    <text evidence="6">Converts proline to delta-1-pyrroline-5-carboxylate.</text>
</comment>
<keyword evidence="6" id="KW-0274">FAD</keyword>
<evidence type="ECO:0000256" key="3">
    <source>
        <dbReference type="ARBA" id="ARBA00022837"/>
    </source>
</evidence>
<dbReference type="GO" id="GO:0010133">
    <property type="term" value="P:L-proline catabolic process to L-glutamate"/>
    <property type="evidence" value="ECO:0007669"/>
    <property type="project" value="TreeGrafter"/>
</dbReference>
<comment type="cofactor">
    <cofactor evidence="6">
        <name>FAD</name>
        <dbReference type="ChEBI" id="CHEBI:57692"/>
    </cofactor>
</comment>
<evidence type="ECO:0000256" key="6">
    <source>
        <dbReference type="RuleBase" id="RU364054"/>
    </source>
</evidence>
<keyword evidence="9" id="KW-1185">Reference proteome</keyword>
<dbReference type="Pfam" id="PF01619">
    <property type="entry name" value="Pro_dh"/>
    <property type="match status" value="1"/>
</dbReference>
<evidence type="ECO:0000256" key="2">
    <source>
        <dbReference type="ARBA" id="ARBA00012695"/>
    </source>
</evidence>
<dbReference type="Gene3D" id="1.10.238.10">
    <property type="entry name" value="EF-hand"/>
    <property type="match status" value="1"/>
</dbReference>
<evidence type="ECO:0000313" key="9">
    <source>
        <dbReference type="Proteomes" id="UP000789375"/>
    </source>
</evidence>
<dbReference type="InterPro" id="IPR002048">
    <property type="entry name" value="EF_hand_dom"/>
</dbReference>
<dbReference type="SUPFAM" id="SSF51730">
    <property type="entry name" value="FAD-linked oxidoreductase"/>
    <property type="match status" value="1"/>
</dbReference>
<dbReference type="GO" id="GO:0005739">
    <property type="term" value="C:mitochondrion"/>
    <property type="evidence" value="ECO:0007669"/>
    <property type="project" value="TreeGrafter"/>
</dbReference>
<dbReference type="PROSITE" id="PS50222">
    <property type="entry name" value="EF_HAND_2"/>
    <property type="match status" value="2"/>
</dbReference>
<dbReference type="AlphaFoldDB" id="A0A9N9A525"/>
<dbReference type="EMBL" id="CAJVPP010000852">
    <property type="protein sequence ID" value="CAG8517095.1"/>
    <property type="molecule type" value="Genomic_DNA"/>
</dbReference>
<organism evidence="8 9">
    <name type="scientific">Funneliformis mosseae</name>
    <name type="common">Endomycorrhizal fungus</name>
    <name type="synonym">Glomus mosseae</name>
    <dbReference type="NCBI Taxonomy" id="27381"/>
    <lineage>
        <taxon>Eukaryota</taxon>
        <taxon>Fungi</taxon>
        <taxon>Fungi incertae sedis</taxon>
        <taxon>Mucoromycota</taxon>
        <taxon>Glomeromycotina</taxon>
        <taxon>Glomeromycetes</taxon>
        <taxon>Glomerales</taxon>
        <taxon>Glomeraceae</taxon>
        <taxon>Funneliformis</taxon>
    </lineage>
</organism>
<dbReference type="PROSITE" id="PS00018">
    <property type="entry name" value="EF_HAND_1"/>
    <property type="match status" value="2"/>
</dbReference>
<dbReference type="InterPro" id="IPR029041">
    <property type="entry name" value="FAD-linked_oxidoreductase-like"/>
</dbReference>
<protein>
    <recommendedName>
        <fullName evidence="2 6">Proline dehydrogenase</fullName>
        <ecNumber evidence="2 6">1.5.5.2</ecNumber>
    </recommendedName>
</protein>
<dbReference type="PANTHER" id="PTHR13914:SF0">
    <property type="entry name" value="PROLINE DEHYDROGENASE 1, MITOCHONDRIAL"/>
    <property type="match status" value="1"/>
</dbReference>
<evidence type="ECO:0000313" key="8">
    <source>
        <dbReference type="EMBL" id="CAG8517095.1"/>
    </source>
</evidence>
<dbReference type="InterPro" id="IPR011992">
    <property type="entry name" value="EF-hand-dom_pair"/>
</dbReference>
<name>A0A9N9A525_FUNMO</name>
<dbReference type="InterPro" id="IPR015659">
    <property type="entry name" value="Proline_oxidase"/>
</dbReference>
<accession>A0A9N9A525</accession>
<comment type="catalytic activity">
    <reaction evidence="6">
        <text>L-proline + a quinone = (S)-1-pyrroline-5-carboxylate + a quinol + H(+)</text>
        <dbReference type="Rhea" id="RHEA:23784"/>
        <dbReference type="ChEBI" id="CHEBI:15378"/>
        <dbReference type="ChEBI" id="CHEBI:17388"/>
        <dbReference type="ChEBI" id="CHEBI:24646"/>
        <dbReference type="ChEBI" id="CHEBI:60039"/>
        <dbReference type="ChEBI" id="CHEBI:132124"/>
        <dbReference type="EC" id="1.5.5.2"/>
    </reaction>
</comment>
<dbReference type="GO" id="GO:0005509">
    <property type="term" value="F:calcium ion binding"/>
    <property type="evidence" value="ECO:0007669"/>
    <property type="project" value="InterPro"/>
</dbReference>
<comment type="caution">
    <text evidence="8">The sequence shown here is derived from an EMBL/GenBank/DDBJ whole genome shotgun (WGS) entry which is preliminary data.</text>
</comment>
<evidence type="ECO:0000256" key="1">
    <source>
        <dbReference type="ARBA" id="ARBA00005869"/>
    </source>
</evidence>
<dbReference type="GO" id="GO:0004657">
    <property type="term" value="F:proline dehydrogenase activity"/>
    <property type="evidence" value="ECO:0007669"/>
    <property type="project" value="UniProtKB-EC"/>
</dbReference>
<gene>
    <name evidence="8" type="ORF">FMOSSE_LOCUS4837</name>
</gene>
<feature type="domain" description="EF-hand" evidence="7">
    <location>
        <begin position="262"/>
        <end position="297"/>
    </location>
</feature>
<reference evidence="8" key="1">
    <citation type="submission" date="2021-06" db="EMBL/GenBank/DDBJ databases">
        <authorList>
            <person name="Kallberg Y."/>
            <person name="Tangrot J."/>
            <person name="Rosling A."/>
        </authorList>
    </citation>
    <scope>NUCLEOTIDE SEQUENCE</scope>
    <source>
        <strain evidence="8">87-6 pot B 2015</strain>
    </source>
</reference>
<dbReference type="InterPro" id="IPR018247">
    <property type="entry name" value="EF_Hand_1_Ca_BS"/>
</dbReference>
<keyword evidence="4 6" id="KW-0560">Oxidoreductase</keyword>
<dbReference type="SMART" id="SM00054">
    <property type="entry name" value="EFh"/>
    <property type="match status" value="2"/>
</dbReference>
<dbReference type="Proteomes" id="UP000789375">
    <property type="component" value="Unassembled WGS sequence"/>
</dbReference>
<dbReference type="SUPFAM" id="SSF47473">
    <property type="entry name" value="EF-hand"/>
    <property type="match status" value="1"/>
</dbReference>
<keyword evidence="6" id="KW-0285">Flavoprotein</keyword>
<dbReference type="InterPro" id="IPR002872">
    <property type="entry name" value="Proline_DH_dom"/>
</dbReference>
<sequence>MTNRFSTKLPTLLRINRYSSYENFQHIQRLKLGALQPVRFTSTSSKLSYYFHEKTGFSKTSRLMESASTIGDIFSEDNRIAVQNKPIKELIHTLIVYRLCSFQWLVNRSPGLISFAEKAGLSAPIYWLIKRTFFAQFCGGETAEQCIDSMSQLKTHGIGLILDLSIEADINENGSLSLNESRNIEADHVSRSMAKCITTAASQPNSFVALKLTGLSNPTILRNWTLTLNSLSKSFDKFDINKDGKLERSDFLKFVYELFGDDKENVAKTLFDHADENKEGLIDKVEFINMLSLDNKYSRSLLICNEDFHLKQEDFEDYDKMMDRLKELCELARIKNVRLMIDAEQTYFQPAIDDVAMKLSAKYNKSDNKNGPIIFNTYQMYLKDSTERLMRNYNLSNRKQFVFATKIVRGAYLYSERKRAKEMGYPDPIHDTIENTHAAYEFAVEFLLNKLSEAQKTFDKQLDISNSPVVFMVASHNKRSIIRALRQMMDLDISTKSGLVLFGQLLGMCDTITYTLGKYECGVYKYVPYGKINEVIPYLIRRAQENSFILEGIKEESQCLWKEIINRIFHIQPLISNS</sequence>
<keyword evidence="5 6" id="KW-0642">Proline metabolism</keyword>
<dbReference type="Gene3D" id="3.20.20.220">
    <property type="match status" value="1"/>
</dbReference>
<dbReference type="CDD" id="cd00051">
    <property type="entry name" value="EFh"/>
    <property type="match status" value="1"/>
</dbReference>
<proteinExistence type="inferred from homology"/>
<dbReference type="PANTHER" id="PTHR13914">
    <property type="entry name" value="PROLINE OXIDASE"/>
    <property type="match status" value="1"/>
</dbReference>
<feature type="domain" description="EF-hand" evidence="7">
    <location>
        <begin position="226"/>
        <end position="261"/>
    </location>
</feature>
<evidence type="ECO:0000259" key="7">
    <source>
        <dbReference type="PROSITE" id="PS50222"/>
    </source>
</evidence>
<dbReference type="GO" id="GO:0071949">
    <property type="term" value="F:FAD binding"/>
    <property type="evidence" value="ECO:0007669"/>
    <property type="project" value="TreeGrafter"/>
</dbReference>